<dbReference type="GO" id="GO:0009881">
    <property type="term" value="F:photoreceptor activity"/>
    <property type="evidence" value="ECO:0007669"/>
    <property type="project" value="UniProtKB-KW"/>
</dbReference>
<protein>
    <submittedName>
        <fullName evidence="8">Bacteriophytochrome (Light-regulated signal transduction histidine kinase)</fullName>
    </submittedName>
</protein>
<evidence type="ECO:0000256" key="3">
    <source>
        <dbReference type="ARBA" id="ARBA00022801"/>
    </source>
</evidence>
<dbReference type="PANTHER" id="PTHR43156:SF2">
    <property type="entry name" value="STAGE II SPORULATION PROTEIN E"/>
    <property type="match status" value="1"/>
</dbReference>
<dbReference type="InterPro" id="IPR003018">
    <property type="entry name" value="GAF"/>
</dbReference>
<accession>A0A1H3CZA3</accession>
<dbReference type="GO" id="GO:0009584">
    <property type="term" value="P:detection of visible light"/>
    <property type="evidence" value="ECO:0007669"/>
    <property type="project" value="InterPro"/>
</dbReference>
<dbReference type="Gene3D" id="3.30.450.270">
    <property type="match status" value="1"/>
</dbReference>
<dbReference type="GO" id="GO:0016791">
    <property type="term" value="F:phosphatase activity"/>
    <property type="evidence" value="ECO:0007669"/>
    <property type="project" value="TreeGrafter"/>
</dbReference>
<dbReference type="Gene3D" id="3.60.40.10">
    <property type="entry name" value="PPM-type phosphatase domain"/>
    <property type="match status" value="1"/>
</dbReference>
<dbReference type="InterPro" id="IPR043150">
    <property type="entry name" value="Phytochrome_PHY_sf"/>
</dbReference>
<dbReference type="STRING" id="1137993.SAMN05660209_00801"/>
<dbReference type="Pfam" id="PF08446">
    <property type="entry name" value="PAS_2"/>
    <property type="match status" value="1"/>
</dbReference>
<dbReference type="InterPro" id="IPR001294">
    <property type="entry name" value="Phytochrome"/>
</dbReference>
<dbReference type="RefSeq" id="WP_091151699.1">
    <property type="nucleotide sequence ID" value="NZ_FNOT01000002.1"/>
</dbReference>
<evidence type="ECO:0000313" key="8">
    <source>
        <dbReference type="EMBL" id="SDX59477.1"/>
    </source>
</evidence>
<dbReference type="GO" id="GO:0006355">
    <property type="term" value="P:regulation of DNA-templated transcription"/>
    <property type="evidence" value="ECO:0007669"/>
    <property type="project" value="InterPro"/>
</dbReference>
<dbReference type="InterPro" id="IPR013515">
    <property type="entry name" value="Phytochrome_cen-reg"/>
</dbReference>
<dbReference type="Gene3D" id="3.30.450.40">
    <property type="match status" value="1"/>
</dbReference>
<proteinExistence type="predicted"/>
<dbReference type="PRINTS" id="PR01033">
    <property type="entry name" value="PHYTOCHROME"/>
</dbReference>
<keyword evidence="1" id="KW-0600">Photoreceptor protein</keyword>
<dbReference type="PROSITE" id="PS50046">
    <property type="entry name" value="PHYTOCHROME_2"/>
    <property type="match status" value="1"/>
</dbReference>
<sequence>MTPIEHAAPDDSRGSTAVRDERGADRGAESSQGAEPEVPGVDDGALQRCADEPIAVPGAIQPHGALLAVTEADLAVVMASANAADVLGVAPASLADVLAPADLDRLRAGLAEDLTEINPLRVTVAGAEVDLVVHRADGLLVTEWEPLAGAERADPVWHARLALVLQRLSAGGTLDELTASLAREVRALSGFDRVMVYRFDPEWNGEVVAEDRRTDLEPFLGLRYPAGDIPAQARALYATNWLRLIPDATYRRVPLEPVANPRTGRPLDLSGAMLRSVSPVHLEYLANMGVVASMSVSLLDRGRLWGLIACHSYRFPRRPSYADRVAAEFLGRTASLLLHTTVETGEQGRVVAVAQRQAELVAALGRTPRTPAQALTRGTPTVLDLLPAAGAAVRLDGRLQLLGSTPPAERVPGLVAALLAQGRPATDALGSVVPEAADVAGTASGLLAVEVGGGRGDFLAWFRPETPREVTWGGNPHTAETVQTEAGPRLSPRRSFAAWRETVRGTALPWRAHEVEAARALAAHLTESALLRAGEDDRLAVALQRTLLLDDLPEVPGVALAARYRPSAADVVGGDWYDVVPLPSGRLAIVLGDVAGHGLAAASVTAQLRHALRAHLLRDRGPAAALQGLGEVIAALLPGELATAVVAELDPGTGEVAVANAGHLPVLHAAADGVRLLSEGRGPALGLLDEVDYAETRLLLAGPDRLLLYSDGLVERRDVPLPDRLDALCAAVAAGGAPEALLDDVLAALDPPDTDDVTLVGLART</sequence>
<feature type="compositionally biased region" description="Basic and acidic residues" evidence="6">
    <location>
        <begin position="7"/>
        <end position="28"/>
    </location>
</feature>
<keyword evidence="4" id="KW-0157">Chromophore</keyword>
<dbReference type="EMBL" id="FNOT01000002">
    <property type="protein sequence ID" value="SDX59477.1"/>
    <property type="molecule type" value="Genomic_DNA"/>
</dbReference>
<dbReference type="InterPro" id="IPR029016">
    <property type="entry name" value="GAF-like_dom_sf"/>
</dbReference>
<keyword evidence="8" id="KW-0808">Transferase</keyword>
<dbReference type="PANTHER" id="PTHR43156">
    <property type="entry name" value="STAGE II SPORULATION PROTEIN E-RELATED"/>
    <property type="match status" value="1"/>
</dbReference>
<evidence type="ECO:0000256" key="4">
    <source>
        <dbReference type="ARBA" id="ARBA00022991"/>
    </source>
</evidence>
<keyword evidence="3" id="KW-0378">Hydrolase</keyword>
<dbReference type="SUPFAM" id="SSF55785">
    <property type="entry name" value="PYP-like sensor domain (PAS domain)"/>
    <property type="match status" value="1"/>
</dbReference>
<keyword evidence="9" id="KW-1185">Reference proteome</keyword>
<keyword evidence="5" id="KW-0675">Receptor</keyword>
<dbReference type="SMART" id="SM00331">
    <property type="entry name" value="PP2C_SIG"/>
    <property type="match status" value="1"/>
</dbReference>
<name>A0A1H3CZA3_9ACTN</name>
<dbReference type="GO" id="GO:0016301">
    <property type="term" value="F:kinase activity"/>
    <property type="evidence" value="ECO:0007669"/>
    <property type="project" value="UniProtKB-KW"/>
</dbReference>
<evidence type="ECO:0000256" key="5">
    <source>
        <dbReference type="ARBA" id="ARBA00023170"/>
    </source>
</evidence>
<keyword evidence="2" id="KW-0716">Sensory transduction</keyword>
<dbReference type="Pfam" id="PF01590">
    <property type="entry name" value="GAF"/>
    <property type="match status" value="1"/>
</dbReference>
<feature type="region of interest" description="Disordered" evidence="6">
    <location>
        <begin position="1"/>
        <end position="44"/>
    </location>
</feature>
<evidence type="ECO:0000256" key="6">
    <source>
        <dbReference type="SAM" id="MobiDB-lite"/>
    </source>
</evidence>
<gene>
    <name evidence="8" type="ORF">SAMN05660209_00801</name>
</gene>
<keyword evidence="8" id="KW-0418">Kinase</keyword>
<dbReference type="InterPro" id="IPR036457">
    <property type="entry name" value="PPM-type-like_dom_sf"/>
</dbReference>
<dbReference type="SMART" id="SM00065">
    <property type="entry name" value="GAF"/>
    <property type="match status" value="1"/>
</dbReference>
<dbReference type="InterPro" id="IPR035965">
    <property type="entry name" value="PAS-like_dom_sf"/>
</dbReference>
<organism evidence="8 9">
    <name type="scientific">Geodermatophilus africanus</name>
    <dbReference type="NCBI Taxonomy" id="1137993"/>
    <lineage>
        <taxon>Bacteria</taxon>
        <taxon>Bacillati</taxon>
        <taxon>Actinomycetota</taxon>
        <taxon>Actinomycetes</taxon>
        <taxon>Geodermatophilales</taxon>
        <taxon>Geodermatophilaceae</taxon>
        <taxon>Geodermatophilus</taxon>
    </lineage>
</organism>
<dbReference type="AlphaFoldDB" id="A0A1H3CZA3"/>
<evidence type="ECO:0000313" key="9">
    <source>
        <dbReference type="Proteomes" id="UP000198921"/>
    </source>
</evidence>
<evidence type="ECO:0000256" key="1">
    <source>
        <dbReference type="ARBA" id="ARBA00022543"/>
    </source>
</evidence>
<dbReference type="Pfam" id="PF07228">
    <property type="entry name" value="SpoIIE"/>
    <property type="match status" value="1"/>
</dbReference>
<dbReference type="OrthoDB" id="23692at2"/>
<dbReference type="Proteomes" id="UP000198921">
    <property type="component" value="Unassembled WGS sequence"/>
</dbReference>
<feature type="domain" description="Phytochrome chromophore attachment site" evidence="7">
    <location>
        <begin position="173"/>
        <end position="332"/>
    </location>
</feature>
<dbReference type="SUPFAM" id="SSF55781">
    <property type="entry name" value="GAF domain-like"/>
    <property type="match status" value="2"/>
</dbReference>
<dbReference type="Gene3D" id="3.30.450.20">
    <property type="entry name" value="PAS domain"/>
    <property type="match status" value="1"/>
</dbReference>
<evidence type="ECO:0000259" key="7">
    <source>
        <dbReference type="PROSITE" id="PS50046"/>
    </source>
</evidence>
<dbReference type="InterPro" id="IPR013654">
    <property type="entry name" value="PAS_2"/>
</dbReference>
<dbReference type="InterPro" id="IPR016132">
    <property type="entry name" value="Phyto_chromo_attachment"/>
</dbReference>
<dbReference type="InterPro" id="IPR001932">
    <property type="entry name" value="PPM-type_phosphatase-like_dom"/>
</dbReference>
<reference evidence="9" key="1">
    <citation type="submission" date="2016-10" db="EMBL/GenBank/DDBJ databases">
        <authorList>
            <person name="Varghese N."/>
            <person name="Submissions S."/>
        </authorList>
    </citation>
    <scope>NUCLEOTIDE SEQUENCE [LARGE SCALE GENOMIC DNA]</scope>
    <source>
        <strain evidence="9">DSM 45422</strain>
    </source>
</reference>
<dbReference type="InterPro" id="IPR052016">
    <property type="entry name" value="Bact_Sigma-Reg"/>
</dbReference>
<dbReference type="SUPFAM" id="SSF81606">
    <property type="entry name" value="PP2C-like"/>
    <property type="match status" value="1"/>
</dbReference>
<dbReference type="Pfam" id="PF00360">
    <property type="entry name" value="PHY"/>
    <property type="match status" value="1"/>
</dbReference>
<evidence type="ECO:0000256" key="2">
    <source>
        <dbReference type="ARBA" id="ARBA00022606"/>
    </source>
</evidence>